<dbReference type="Gene3D" id="3.40.50.300">
    <property type="entry name" value="P-loop containing nucleotide triphosphate hydrolases"/>
    <property type="match status" value="1"/>
</dbReference>
<accession>A0A6G1IDN9</accession>
<sequence>MAVNLSEGDVSSGNIGTLGTSQSRLERLSQIADTTSETTTARRDPPLPYFSVPVSRNTDFFGRGELLERLAESLCPTQPGEDSTHVPSLSTLPSGSRDLKTFAICGAGGLGKTQVAAQFVHEYRDSFDAIFWLHAEEDVILRGEFAHIAVQLNLVPEASQEASNLFIARELVKGWLAKPTKTYSTHGRTSAEEASWLLVFDNVAQAETLLDFWPEAGSCGSILLTSRDPLAKSGWYKVSDGIILKEFDPREATEFLLKSTWRENDEKARALAPDVVGLLGCHPLALVQMSSIIVREQLSYEDFIKRYQEEAAHAELFEQSFVSKQQQQTSSHTISSVWLLDSLQFGAGLLHAMSFFDPDGIQDDLLESAIGLENTHHFPPTTTKYQKARGELLNSSLISKDASERKLLVHRLTQDAVWAKLASSRDMPTEAVASFNSAVYILQNVWPRAGYAERHKRERWDRCEVYAGHVLRLKNRFSRAALPLKVTLRNNIHLADLLNESNLTSMLDDDASSFPQAVVTRAKFLLAETHRNLGCSAAEHVRPQAAKFHFIEYNKLMKEEFNGKGPTDDSRLAISHFELATAYIMLEDWEQAENCNLTALEEAKKLTDPLKAKYTCSLPQINLAFVYLLTGHIDKAEPLLNKTLKEREEIYGPNDRVSMITGRVYHGLGLLKEAQGKLDESYRFQMRALNHMKDTAGPYHHRTADMYFKVAQHLVRLEKTEMAIEHLDLAMKTYNNQACYCAERARVAYWRAKLAARHHGTERAAPFFTEAFKLYKEARPGDNRSLEQLSEKDFDRPVTFWSK</sequence>
<feature type="region of interest" description="Disordered" evidence="1">
    <location>
        <begin position="1"/>
        <end position="22"/>
    </location>
</feature>
<evidence type="ECO:0000256" key="1">
    <source>
        <dbReference type="SAM" id="MobiDB-lite"/>
    </source>
</evidence>
<gene>
    <name evidence="4" type="ORF">K458DRAFT_468751</name>
</gene>
<dbReference type="PANTHER" id="PTHR35205:SF1">
    <property type="entry name" value="ZU5 DOMAIN-CONTAINING PROTEIN"/>
    <property type="match status" value="1"/>
</dbReference>
<organism evidence="4 5">
    <name type="scientific">Lentithecium fluviatile CBS 122367</name>
    <dbReference type="NCBI Taxonomy" id="1168545"/>
    <lineage>
        <taxon>Eukaryota</taxon>
        <taxon>Fungi</taxon>
        <taxon>Dikarya</taxon>
        <taxon>Ascomycota</taxon>
        <taxon>Pezizomycotina</taxon>
        <taxon>Dothideomycetes</taxon>
        <taxon>Pleosporomycetidae</taxon>
        <taxon>Pleosporales</taxon>
        <taxon>Massarineae</taxon>
        <taxon>Lentitheciaceae</taxon>
        <taxon>Lentithecium</taxon>
    </lineage>
</organism>
<evidence type="ECO:0000313" key="5">
    <source>
        <dbReference type="Proteomes" id="UP000799291"/>
    </source>
</evidence>
<dbReference type="InterPro" id="IPR019734">
    <property type="entry name" value="TPR_rpt"/>
</dbReference>
<dbReference type="OrthoDB" id="6161812at2759"/>
<dbReference type="InterPro" id="IPR056681">
    <property type="entry name" value="DUF7779"/>
</dbReference>
<dbReference type="AlphaFoldDB" id="A0A6G1IDN9"/>
<dbReference type="SUPFAM" id="SSF48452">
    <property type="entry name" value="TPR-like"/>
    <property type="match status" value="1"/>
</dbReference>
<dbReference type="InterPro" id="IPR011990">
    <property type="entry name" value="TPR-like_helical_dom_sf"/>
</dbReference>
<dbReference type="Proteomes" id="UP000799291">
    <property type="component" value="Unassembled WGS sequence"/>
</dbReference>
<dbReference type="InterPro" id="IPR002182">
    <property type="entry name" value="NB-ARC"/>
</dbReference>
<dbReference type="Pfam" id="PF13424">
    <property type="entry name" value="TPR_12"/>
    <property type="match status" value="1"/>
</dbReference>
<evidence type="ECO:0000259" key="2">
    <source>
        <dbReference type="Pfam" id="PF00931"/>
    </source>
</evidence>
<name>A0A6G1IDN9_9PLEO</name>
<evidence type="ECO:0000259" key="3">
    <source>
        <dbReference type="Pfam" id="PF25000"/>
    </source>
</evidence>
<feature type="domain" description="NB-ARC" evidence="2">
    <location>
        <begin position="96"/>
        <end position="265"/>
    </location>
</feature>
<dbReference type="EMBL" id="MU005637">
    <property type="protein sequence ID" value="KAF2676245.1"/>
    <property type="molecule type" value="Genomic_DNA"/>
</dbReference>
<dbReference type="SUPFAM" id="SSF52540">
    <property type="entry name" value="P-loop containing nucleoside triphosphate hydrolases"/>
    <property type="match status" value="1"/>
</dbReference>
<dbReference type="Gene3D" id="1.25.40.10">
    <property type="entry name" value="Tetratricopeptide repeat domain"/>
    <property type="match status" value="2"/>
</dbReference>
<keyword evidence="5" id="KW-1185">Reference proteome</keyword>
<proteinExistence type="predicted"/>
<dbReference type="PANTHER" id="PTHR35205">
    <property type="entry name" value="NB-ARC AND TPR DOMAIN PROTEIN"/>
    <property type="match status" value="1"/>
</dbReference>
<dbReference type="InterPro" id="IPR027417">
    <property type="entry name" value="P-loop_NTPase"/>
</dbReference>
<feature type="domain" description="DUF7779" evidence="3">
    <location>
        <begin position="347"/>
        <end position="424"/>
    </location>
</feature>
<dbReference type="Pfam" id="PF25000">
    <property type="entry name" value="DUF7779"/>
    <property type="match status" value="1"/>
</dbReference>
<protein>
    <submittedName>
        <fullName evidence="4">Uncharacterized protein</fullName>
    </submittedName>
</protein>
<feature type="compositionally biased region" description="Polar residues" evidence="1">
    <location>
        <begin position="9"/>
        <end position="22"/>
    </location>
</feature>
<dbReference type="SMART" id="SM00028">
    <property type="entry name" value="TPR"/>
    <property type="match status" value="4"/>
</dbReference>
<dbReference type="Pfam" id="PF00931">
    <property type="entry name" value="NB-ARC"/>
    <property type="match status" value="1"/>
</dbReference>
<dbReference type="GO" id="GO:0043531">
    <property type="term" value="F:ADP binding"/>
    <property type="evidence" value="ECO:0007669"/>
    <property type="project" value="InterPro"/>
</dbReference>
<reference evidence="4" key="1">
    <citation type="journal article" date="2020" name="Stud. Mycol.">
        <title>101 Dothideomycetes genomes: a test case for predicting lifestyles and emergence of pathogens.</title>
        <authorList>
            <person name="Haridas S."/>
            <person name="Albert R."/>
            <person name="Binder M."/>
            <person name="Bloem J."/>
            <person name="Labutti K."/>
            <person name="Salamov A."/>
            <person name="Andreopoulos B."/>
            <person name="Baker S."/>
            <person name="Barry K."/>
            <person name="Bills G."/>
            <person name="Bluhm B."/>
            <person name="Cannon C."/>
            <person name="Castanera R."/>
            <person name="Culley D."/>
            <person name="Daum C."/>
            <person name="Ezra D."/>
            <person name="Gonzalez J."/>
            <person name="Henrissat B."/>
            <person name="Kuo A."/>
            <person name="Liang C."/>
            <person name="Lipzen A."/>
            <person name="Lutzoni F."/>
            <person name="Magnuson J."/>
            <person name="Mondo S."/>
            <person name="Nolan M."/>
            <person name="Ohm R."/>
            <person name="Pangilinan J."/>
            <person name="Park H.-J."/>
            <person name="Ramirez L."/>
            <person name="Alfaro M."/>
            <person name="Sun H."/>
            <person name="Tritt A."/>
            <person name="Yoshinaga Y."/>
            <person name="Zwiers L.-H."/>
            <person name="Turgeon B."/>
            <person name="Goodwin S."/>
            <person name="Spatafora J."/>
            <person name="Crous P."/>
            <person name="Grigoriev I."/>
        </authorList>
    </citation>
    <scope>NUCLEOTIDE SEQUENCE</scope>
    <source>
        <strain evidence="4">CBS 122367</strain>
    </source>
</reference>
<evidence type="ECO:0000313" key="4">
    <source>
        <dbReference type="EMBL" id="KAF2676245.1"/>
    </source>
</evidence>